<evidence type="ECO:0000256" key="1">
    <source>
        <dbReference type="SAM" id="SignalP"/>
    </source>
</evidence>
<dbReference type="AlphaFoldDB" id="V5BFT2"/>
<dbReference type="OrthoDB" id="271049at2759"/>
<dbReference type="Proteomes" id="UP000017861">
    <property type="component" value="Unassembled WGS sequence"/>
</dbReference>
<evidence type="ECO:0000313" key="2">
    <source>
        <dbReference type="EMBL" id="ESS63318.1"/>
    </source>
</evidence>
<protein>
    <submittedName>
        <fullName evidence="2">Uncharacterized protein</fullName>
    </submittedName>
</protein>
<name>V5BFT2_TRYCR</name>
<feature type="chain" id="PRO_5004733159" evidence="1">
    <location>
        <begin position="18"/>
        <end position="358"/>
    </location>
</feature>
<feature type="signal peptide" evidence="1">
    <location>
        <begin position="1"/>
        <end position="17"/>
    </location>
</feature>
<evidence type="ECO:0000313" key="3">
    <source>
        <dbReference type="Proteomes" id="UP000017861"/>
    </source>
</evidence>
<gene>
    <name evidence="2" type="ORF">TCDM_08924</name>
</gene>
<dbReference type="EMBL" id="AYLP01000133">
    <property type="protein sequence ID" value="ESS63318.1"/>
    <property type="molecule type" value="Genomic_DNA"/>
</dbReference>
<organism evidence="2 3">
    <name type="scientific">Trypanosoma cruzi Dm28c</name>
    <dbReference type="NCBI Taxonomy" id="1416333"/>
    <lineage>
        <taxon>Eukaryota</taxon>
        <taxon>Discoba</taxon>
        <taxon>Euglenozoa</taxon>
        <taxon>Kinetoplastea</taxon>
        <taxon>Metakinetoplastina</taxon>
        <taxon>Trypanosomatida</taxon>
        <taxon>Trypanosomatidae</taxon>
        <taxon>Trypanosoma</taxon>
        <taxon>Schizotrypanum</taxon>
    </lineage>
</organism>
<sequence length="358" mass="41020">MAAALVLFFFFVLKAHMQWALTKDRIASSELQQTLHKHQKHIHAQSALWLSRTQAWSYYRLQCRGGFPVKADILGERSIFYFTEYTLRERRALLHMHSLPMNKMNKWMLLTGAAGGPPAWTAATLEEYTQASLFASGENASETALLVDATVAVPSSPSHTVIIFNAQETSNPFLIDDTLQHTHFVTGSSFSHVVGSSLSTVWSQFGYTSLKWLPASERNDFKHIAVLPGQEPHRVFDLEPVNLVHLSQTPNEHQKTILQAVPRWVLLRSLRVPLVFFGGRWLTGRQMNLDEDLKIKRDRATADIMKEPERPFSTNTLPAELPYELWLWYDDSFPYTGLLQRRHIIHNRFFYNSSQLVG</sequence>
<accession>V5BFT2</accession>
<proteinExistence type="predicted"/>
<keyword evidence="1" id="KW-0732">Signal</keyword>
<reference evidence="2 3" key="1">
    <citation type="journal article" date="2014" name="Genome Announc.">
        <title>Trypanosoma cruzi Clone Dm28c Draft Genome Sequence.</title>
        <authorList>
            <person name="Grisard E.C."/>
            <person name="Teixeira S.M."/>
            <person name="de Almeida L.G."/>
            <person name="Stoco P.H."/>
            <person name="Gerber A.L."/>
            <person name="Talavera-Lopez C."/>
            <person name="Lima O.C."/>
            <person name="Andersson B."/>
            <person name="de Vasconcelos A.T."/>
        </authorList>
    </citation>
    <scope>NUCLEOTIDE SEQUENCE [LARGE SCALE GENOMIC DNA]</scope>
    <source>
        <strain evidence="2 3">Dm28c</strain>
    </source>
</reference>
<dbReference type="VEuPathDB" id="TriTrypDB:TCDM_08924"/>
<comment type="caution">
    <text evidence="2">The sequence shown here is derived from an EMBL/GenBank/DDBJ whole genome shotgun (WGS) entry which is preliminary data.</text>
</comment>